<keyword evidence="1" id="KW-0472">Membrane</keyword>
<protein>
    <submittedName>
        <fullName evidence="2">Uncharacterized protein</fullName>
    </submittedName>
</protein>
<gene>
    <name evidence="2" type="ORF">EDC22_11094</name>
</gene>
<dbReference type="EMBL" id="SMAK01000010">
    <property type="protein sequence ID" value="TCT07247.1"/>
    <property type="molecule type" value="Genomic_DNA"/>
</dbReference>
<proteinExistence type="predicted"/>
<reference evidence="2 3" key="1">
    <citation type="submission" date="2019-03" db="EMBL/GenBank/DDBJ databases">
        <title>Genomic Encyclopedia of Type Strains, Phase IV (KMG-IV): sequencing the most valuable type-strain genomes for metagenomic binning, comparative biology and taxonomic classification.</title>
        <authorList>
            <person name="Goeker M."/>
        </authorList>
    </citation>
    <scope>NUCLEOTIDE SEQUENCE [LARGE SCALE GENOMIC DNA]</scope>
    <source>
        <strain evidence="2 3">DSM 19345</strain>
    </source>
</reference>
<feature type="transmembrane region" description="Helical" evidence="1">
    <location>
        <begin position="29"/>
        <end position="44"/>
    </location>
</feature>
<keyword evidence="3" id="KW-1185">Reference proteome</keyword>
<evidence type="ECO:0000313" key="3">
    <source>
        <dbReference type="Proteomes" id="UP000295678"/>
    </source>
</evidence>
<accession>A0A4R3M6R9</accession>
<comment type="caution">
    <text evidence="2">The sequence shown here is derived from an EMBL/GenBank/DDBJ whole genome shotgun (WGS) entry which is preliminary data.</text>
</comment>
<evidence type="ECO:0000313" key="2">
    <source>
        <dbReference type="EMBL" id="TCT07247.1"/>
    </source>
</evidence>
<dbReference type="AlphaFoldDB" id="A0A4R3M6R9"/>
<organism evidence="2 3">
    <name type="scientific">Tepidamorphus gemmatus</name>
    <dbReference type="NCBI Taxonomy" id="747076"/>
    <lineage>
        <taxon>Bacteria</taxon>
        <taxon>Pseudomonadati</taxon>
        <taxon>Pseudomonadota</taxon>
        <taxon>Alphaproteobacteria</taxon>
        <taxon>Hyphomicrobiales</taxon>
        <taxon>Tepidamorphaceae</taxon>
        <taxon>Tepidamorphus</taxon>
    </lineage>
</organism>
<sequence length="142" mass="15804">MGVAIWLFTLLVVVPTVLQASVGGAPMLAYLFVLNLIAGYLFWTRRGLGELGEKSVALVYLGSGMLFFSVLVEPMRIDRIDLTELRSWEGWQSALEREIPDYPRLEGSPVAQGAVARRTGQSNRSWLEGMVEDVVLPPDRPR</sequence>
<name>A0A4R3M6R9_9HYPH</name>
<feature type="transmembrane region" description="Helical" evidence="1">
    <location>
        <begin position="56"/>
        <end position="72"/>
    </location>
</feature>
<evidence type="ECO:0000256" key="1">
    <source>
        <dbReference type="SAM" id="Phobius"/>
    </source>
</evidence>
<keyword evidence="1" id="KW-1133">Transmembrane helix</keyword>
<dbReference type="RefSeq" id="WP_132807457.1">
    <property type="nucleotide sequence ID" value="NZ_SMAK01000010.1"/>
</dbReference>
<keyword evidence="1" id="KW-0812">Transmembrane</keyword>
<dbReference type="Proteomes" id="UP000295678">
    <property type="component" value="Unassembled WGS sequence"/>
</dbReference>